<reference evidence="1" key="1">
    <citation type="submission" date="2022-07" db="EMBL/GenBank/DDBJ databases">
        <title>Genome-based characterization of novel serogroup A variants of Pasteurella multocida.</title>
        <authorList>
            <person name="Prajapati A."/>
            <person name="Yogisharadhya R."/>
            <person name="Mohanty N."/>
            <person name="Chanda M."/>
            <person name="Mendem S.K."/>
            <person name="Siddaramappa S."/>
            <person name="Shivachandra S.B."/>
        </authorList>
    </citation>
    <scope>NUCLEOTIDE SEQUENCE</scope>
    <source>
        <strain evidence="1">NIVEDIPm19</strain>
    </source>
</reference>
<gene>
    <name evidence="1" type="ORF">NM948_12305</name>
</gene>
<protein>
    <submittedName>
        <fullName evidence="1">Phage tail assembly protein T</fullName>
    </submittedName>
</protein>
<evidence type="ECO:0000313" key="1">
    <source>
        <dbReference type="EMBL" id="MDA5624308.1"/>
    </source>
</evidence>
<name>A0A9X3US27_PASMD</name>
<dbReference type="Proteomes" id="UP001145481">
    <property type="component" value="Unassembled WGS sequence"/>
</dbReference>
<evidence type="ECO:0000313" key="2">
    <source>
        <dbReference type="Proteomes" id="UP001145481"/>
    </source>
</evidence>
<dbReference type="RefSeq" id="WP_267471873.1">
    <property type="nucleotide sequence ID" value="NZ_JAUEQL010000027.1"/>
</dbReference>
<dbReference type="EMBL" id="JANJHC010000049">
    <property type="protein sequence ID" value="MDA5624308.1"/>
    <property type="molecule type" value="Genomic_DNA"/>
</dbReference>
<accession>A0A9X3US27</accession>
<organism evidence="1 2">
    <name type="scientific">Pasteurella multocida</name>
    <dbReference type="NCBI Taxonomy" id="747"/>
    <lineage>
        <taxon>Bacteria</taxon>
        <taxon>Pseudomonadati</taxon>
        <taxon>Pseudomonadota</taxon>
        <taxon>Gammaproteobacteria</taxon>
        <taxon>Pasteurellales</taxon>
        <taxon>Pasteurellaceae</taxon>
        <taxon>Pasteurella</taxon>
    </lineage>
</organism>
<proteinExistence type="predicted"/>
<dbReference type="AlphaFoldDB" id="A0A9X3US27"/>
<sequence>MKLAHEFRRPDFKRMLRDMSVSEYFFWCKYFGKRPFLLEMIDYAQSSIVSSAYNVAAGKAISSAQDFSVLNHVVRNSEMTDEQIEDASGATAGVLRIESD</sequence>
<comment type="caution">
    <text evidence="1">The sequence shown here is derived from an EMBL/GenBank/DDBJ whole genome shotgun (WGS) entry which is preliminary data.</text>
</comment>